<keyword evidence="2" id="KW-1185">Reference proteome</keyword>
<dbReference type="InterPro" id="IPR010035">
    <property type="entry name" value="Thi_S"/>
</dbReference>
<dbReference type="SUPFAM" id="SSF54285">
    <property type="entry name" value="MoaD/ThiS"/>
    <property type="match status" value="1"/>
</dbReference>
<dbReference type="CDD" id="cd00565">
    <property type="entry name" value="Ubl_ThiS"/>
    <property type="match status" value="1"/>
</dbReference>
<organism evidence="1 2">
    <name type="scientific">Sphingobacterium yanglingense</name>
    <dbReference type="NCBI Taxonomy" id="1437280"/>
    <lineage>
        <taxon>Bacteria</taxon>
        <taxon>Pseudomonadati</taxon>
        <taxon>Bacteroidota</taxon>
        <taxon>Sphingobacteriia</taxon>
        <taxon>Sphingobacteriales</taxon>
        <taxon>Sphingobacteriaceae</taxon>
        <taxon>Sphingobacterium</taxon>
    </lineage>
</organism>
<protein>
    <submittedName>
        <fullName evidence="1">Sulfur carrier protein ThiS</fullName>
    </submittedName>
</protein>
<dbReference type="PANTHER" id="PTHR34472">
    <property type="entry name" value="SULFUR CARRIER PROTEIN THIS"/>
    <property type="match status" value="1"/>
</dbReference>
<evidence type="ECO:0000313" key="1">
    <source>
        <dbReference type="EMBL" id="TDQ79399.1"/>
    </source>
</evidence>
<dbReference type="EMBL" id="SNYV01000011">
    <property type="protein sequence ID" value="TDQ79399.1"/>
    <property type="molecule type" value="Genomic_DNA"/>
</dbReference>
<sequence length="70" mass="7718">MQIKVNNQFHQLRDDLPHSLADTLSTLIPDLKSNGIAVALNNQVVPRKDWQATPISNQDEILIITATQGG</sequence>
<dbReference type="InterPro" id="IPR003749">
    <property type="entry name" value="ThiS/MoaD-like"/>
</dbReference>
<gene>
    <name evidence="1" type="ORF">CLV99_0836</name>
</gene>
<dbReference type="PANTHER" id="PTHR34472:SF1">
    <property type="entry name" value="SULFUR CARRIER PROTEIN THIS"/>
    <property type="match status" value="1"/>
</dbReference>
<dbReference type="Proteomes" id="UP000295292">
    <property type="component" value="Unassembled WGS sequence"/>
</dbReference>
<dbReference type="NCBIfam" id="TIGR01683">
    <property type="entry name" value="thiS"/>
    <property type="match status" value="1"/>
</dbReference>
<proteinExistence type="predicted"/>
<dbReference type="OrthoDB" id="1525151at2"/>
<dbReference type="InterPro" id="IPR012675">
    <property type="entry name" value="Beta-grasp_dom_sf"/>
</dbReference>
<reference evidence="1 2" key="1">
    <citation type="submission" date="2019-03" db="EMBL/GenBank/DDBJ databases">
        <title>Genomic Encyclopedia of Archaeal and Bacterial Type Strains, Phase II (KMG-II): from individual species to whole genera.</title>
        <authorList>
            <person name="Goeker M."/>
        </authorList>
    </citation>
    <scope>NUCLEOTIDE SEQUENCE [LARGE SCALE GENOMIC DNA]</scope>
    <source>
        <strain evidence="1 2">DSM 28353</strain>
    </source>
</reference>
<accession>A0A4V3DE28</accession>
<dbReference type="Pfam" id="PF02597">
    <property type="entry name" value="ThiS"/>
    <property type="match status" value="1"/>
</dbReference>
<dbReference type="RefSeq" id="WP_133583197.1">
    <property type="nucleotide sequence ID" value="NZ_SNYV01000011.1"/>
</dbReference>
<dbReference type="Gene3D" id="3.10.20.30">
    <property type="match status" value="1"/>
</dbReference>
<dbReference type="AlphaFoldDB" id="A0A4V3DE28"/>
<evidence type="ECO:0000313" key="2">
    <source>
        <dbReference type="Proteomes" id="UP000295292"/>
    </source>
</evidence>
<comment type="caution">
    <text evidence="1">The sequence shown here is derived from an EMBL/GenBank/DDBJ whole genome shotgun (WGS) entry which is preliminary data.</text>
</comment>
<name>A0A4V3DE28_9SPHI</name>
<dbReference type="InterPro" id="IPR016155">
    <property type="entry name" value="Mopterin_synth/thiamin_S_b"/>
</dbReference>